<dbReference type="EMBL" id="BLXT01002074">
    <property type="protein sequence ID" value="GFN90932.1"/>
    <property type="molecule type" value="Genomic_DNA"/>
</dbReference>
<accession>A0AAV3Z860</accession>
<gene>
    <name evidence="1" type="ORF">PoB_001743800</name>
</gene>
<keyword evidence="2" id="KW-1185">Reference proteome</keyword>
<sequence length="558" mass="63007">MCLAYDDCCWDFHDFCPDQVSMYNQTTFRHAKPVCIEGNTFLTYNGPDESADDTSLREEKHTKTLITGLVYSKSLKDLSESFSEENAVVTDIVSGNQYRSARDFALFHPSMKENLQERLAYWQAQLYFPRSFPTKYFVALVQNKSRPIKTSAYLLHIPNDDRIERVRQCPLQARFGCRLKNGKTRVKSLTSFRRACHVISNSSKLLEWRMSAVRITEPVQTAALIMTTAYALEKEEKIFSSNGSITTIPTSIIPKLCLFSFISVPSYTRTHFSFPIMLNVNARGRLSLTAADEESQWTAINCSDPLPPVYDGVGSSNPTGCQPQIKCASDDVFYFEGNCIQPAMITLKMTIQPGTNDTNFPPEVKYLIDTSGLLNNSELVVSQDPDSCYSQKSNSTLTTFYGIFYIKEYPRTPPTNSLQSLASKMAHALTLKESNKLMQPAVELCLLLVGINLSKAKSKMVARDKDPALFKTDDNFEVTKISFKPNVCQQLPWAWQDHIFTDPLMLCRNVDTITVRARRNLSELNRNVSHRSGCVLSSLWRLSILAVAYILLPTAELT</sequence>
<reference evidence="1 2" key="1">
    <citation type="journal article" date="2021" name="Elife">
        <title>Chloroplast acquisition without the gene transfer in kleptoplastic sea slugs, Plakobranchus ocellatus.</title>
        <authorList>
            <person name="Maeda T."/>
            <person name="Takahashi S."/>
            <person name="Yoshida T."/>
            <person name="Shimamura S."/>
            <person name="Takaki Y."/>
            <person name="Nagai Y."/>
            <person name="Toyoda A."/>
            <person name="Suzuki Y."/>
            <person name="Arimoto A."/>
            <person name="Ishii H."/>
            <person name="Satoh N."/>
            <person name="Nishiyama T."/>
            <person name="Hasebe M."/>
            <person name="Maruyama T."/>
            <person name="Minagawa J."/>
            <person name="Obokata J."/>
            <person name="Shigenobu S."/>
        </authorList>
    </citation>
    <scope>NUCLEOTIDE SEQUENCE [LARGE SCALE GENOMIC DNA]</scope>
</reference>
<dbReference type="Proteomes" id="UP000735302">
    <property type="component" value="Unassembled WGS sequence"/>
</dbReference>
<name>A0AAV3Z860_9GAST</name>
<organism evidence="1 2">
    <name type="scientific">Plakobranchus ocellatus</name>
    <dbReference type="NCBI Taxonomy" id="259542"/>
    <lineage>
        <taxon>Eukaryota</taxon>
        <taxon>Metazoa</taxon>
        <taxon>Spiralia</taxon>
        <taxon>Lophotrochozoa</taxon>
        <taxon>Mollusca</taxon>
        <taxon>Gastropoda</taxon>
        <taxon>Heterobranchia</taxon>
        <taxon>Euthyneura</taxon>
        <taxon>Panpulmonata</taxon>
        <taxon>Sacoglossa</taxon>
        <taxon>Placobranchoidea</taxon>
        <taxon>Plakobranchidae</taxon>
        <taxon>Plakobranchus</taxon>
    </lineage>
</organism>
<evidence type="ECO:0000313" key="1">
    <source>
        <dbReference type="EMBL" id="GFN90932.1"/>
    </source>
</evidence>
<comment type="caution">
    <text evidence="1">The sequence shown here is derived from an EMBL/GenBank/DDBJ whole genome shotgun (WGS) entry which is preliminary data.</text>
</comment>
<dbReference type="AlphaFoldDB" id="A0AAV3Z860"/>
<evidence type="ECO:0000313" key="2">
    <source>
        <dbReference type="Proteomes" id="UP000735302"/>
    </source>
</evidence>
<evidence type="ECO:0008006" key="3">
    <source>
        <dbReference type="Google" id="ProtNLM"/>
    </source>
</evidence>
<protein>
    <recommendedName>
        <fullName evidence="3">SMB domain-containing protein</fullName>
    </recommendedName>
</protein>
<proteinExistence type="predicted"/>